<name>A0A917LG53_9BACI</name>
<feature type="active site" description="Acyl-thioester intermediate" evidence="2">
    <location>
        <position position="224"/>
    </location>
</feature>
<dbReference type="InterPro" id="IPR005754">
    <property type="entry name" value="Sortase"/>
</dbReference>
<dbReference type="InterPro" id="IPR009835">
    <property type="entry name" value="SrtB"/>
</dbReference>
<dbReference type="Proteomes" id="UP000616608">
    <property type="component" value="Unassembled WGS sequence"/>
</dbReference>
<dbReference type="NCBIfam" id="TIGR03064">
    <property type="entry name" value="sortase_srtB"/>
    <property type="match status" value="1"/>
</dbReference>
<dbReference type="EMBL" id="BMJT01000004">
    <property type="protein sequence ID" value="GGG20220.1"/>
    <property type="molecule type" value="Genomic_DNA"/>
</dbReference>
<evidence type="ECO:0000313" key="4">
    <source>
        <dbReference type="Proteomes" id="UP000616608"/>
    </source>
</evidence>
<evidence type="ECO:0000256" key="2">
    <source>
        <dbReference type="PIRSR" id="PIRSR605754-1"/>
    </source>
</evidence>
<organism evidence="3 4">
    <name type="scientific">Lysinibacillus alkalisoli</name>
    <dbReference type="NCBI Taxonomy" id="1911548"/>
    <lineage>
        <taxon>Bacteria</taxon>
        <taxon>Bacillati</taxon>
        <taxon>Bacillota</taxon>
        <taxon>Bacilli</taxon>
        <taxon>Bacillales</taxon>
        <taxon>Bacillaceae</taxon>
        <taxon>Lysinibacillus</taxon>
    </lineage>
</organism>
<protein>
    <submittedName>
        <fullName evidence="3">SrtB family sortase</fullName>
    </submittedName>
</protein>
<reference evidence="3" key="2">
    <citation type="submission" date="2020-09" db="EMBL/GenBank/DDBJ databases">
        <authorList>
            <person name="Sun Q."/>
            <person name="Zhou Y."/>
        </authorList>
    </citation>
    <scope>NUCLEOTIDE SEQUENCE</scope>
    <source>
        <strain evidence="3">CGMCC 1.15760</strain>
    </source>
</reference>
<accession>A0A917LG53</accession>
<gene>
    <name evidence="3" type="ORF">GCM10007425_13260</name>
</gene>
<evidence type="ECO:0000313" key="3">
    <source>
        <dbReference type="EMBL" id="GGG20220.1"/>
    </source>
</evidence>
<dbReference type="CDD" id="cd05826">
    <property type="entry name" value="Sortase_B"/>
    <property type="match status" value="1"/>
</dbReference>
<dbReference type="AlphaFoldDB" id="A0A917LG53"/>
<keyword evidence="4" id="KW-1185">Reference proteome</keyword>
<dbReference type="InterPro" id="IPR023365">
    <property type="entry name" value="Sortase_dom-sf"/>
</dbReference>
<sequence length="244" mass="28674">MKKYKHTLLTLLYLTIFLVSGYKLFMYFYTYYETNRSLEEIQAIYKPVKEIVTNEHHIRQQFEQLQTINEDIVGWVTLDGTKLDNPILQAQDNEAYLEHNYKGNFSRAGSIFMDYRNKIDGPNYNTIIYGHAMRNGTMFGDLHLYADETYAREHPTIYYDTMYEGYTVEVFAAYETHISFDYIKTDFANEIDYATFLQDIKAKSVIPALTEVTVEDEIITLSTCSSRTFYGDERFVVHGKLVKR</sequence>
<comment type="caution">
    <text evidence="3">The sequence shown here is derived from an EMBL/GenBank/DDBJ whole genome shotgun (WGS) entry which is preliminary data.</text>
</comment>
<feature type="active site" description="Proton donor/acceptor" evidence="2">
    <location>
        <position position="131"/>
    </location>
</feature>
<keyword evidence="1" id="KW-0378">Hydrolase</keyword>
<proteinExistence type="predicted"/>
<reference evidence="3" key="1">
    <citation type="journal article" date="2014" name="Int. J. Syst. Evol. Microbiol.">
        <title>Complete genome sequence of Corynebacterium casei LMG S-19264T (=DSM 44701T), isolated from a smear-ripened cheese.</title>
        <authorList>
            <consortium name="US DOE Joint Genome Institute (JGI-PGF)"/>
            <person name="Walter F."/>
            <person name="Albersmeier A."/>
            <person name="Kalinowski J."/>
            <person name="Ruckert C."/>
        </authorList>
    </citation>
    <scope>NUCLEOTIDE SEQUENCE</scope>
    <source>
        <strain evidence="3">CGMCC 1.15760</strain>
    </source>
</reference>
<dbReference type="Gene3D" id="2.40.260.10">
    <property type="entry name" value="Sortase"/>
    <property type="match status" value="1"/>
</dbReference>
<evidence type="ECO:0000256" key="1">
    <source>
        <dbReference type="ARBA" id="ARBA00022801"/>
    </source>
</evidence>
<dbReference type="SUPFAM" id="SSF63817">
    <property type="entry name" value="Sortase"/>
    <property type="match status" value="1"/>
</dbReference>
<dbReference type="GO" id="GO:0016787">
    <property type="term" value="F:hydrolase activity"/>
    <property type="evidence" value="ECO:0007669"/>
    <property type="project" value="UniProtKB-KW"/>
</dbReference>
<dbReference type="RefSeq" id="WP_188614252.1">
    <property type="nucleotide sequence ID" value="NZ_BMJT01000004.1"/>
</dbReference>
<dbReference type="Pfam" id="PF04203">
    <property type="entry name" value="Sortase"/>
    <property type="match status" value="1"/>
</dbReference>